<feature type="region of interest" description="Disordered" evidence="1">
    <location>
        <begin position="182"/>
        <end position="211"/>
    </location>
</feature>
<dbReference type="EnsemblMetazoa" id="PHUM400370-RA">
    <property type="protein sequence ID" value="PHUM400370-PA"/>
    <property type="gene ID" value="PHUM400370"/>
</dbReference>
<dbReference type="VEuPathDB" id="VectorBase:PHUM400370"/>
<sequence>MVNLSHFAVQVNCNTGCYFDFDHGNGAKDYNLECNNIKNSWITTGDDQKGNNNGESKGFALEEDVGGCIKTSSPVVLNSSTTVRVTFKKTNMNENDVLFTVTLVPQQEGGDSCSSPEECKWIVKKDDKMMADEWNTIQLDVGKSKGKFELKSINVPDVEGNKCKKIDSLINDSIIPAKLVQEVEGETSPASSTEGGGDSGSKSTTPGAAPGLMKINFV</sequence>
<dbReference type="CTD" id="8237956"/>
<evidence type="ECO:0000313" key="3">
    <source>
        <dbReference type="EnsemblMetazoa" id="PHUM400370-PA"/>
    </source>
</evidence>
<dbReference type="GeneID" id="8237956"/>
<reference evidence="2" key="1">
    <citation type="submission" date="2007-04" db="EMBL/GenBank/DDBJ databases">
        <title>Annotation of Pediculus humanus corporis strain USDA.</title>
        <authorList>
            <person name="Kirkness E."/>
            <person name="Hannick L."/>
            <person name="Hass B."/>
            <person name="Bruggner R."/>
            <person name="Lawson D."/>
            <person name="Bidwell S."/>
            <person name="Joardar V."/>
            <person name="Caler E."/>
            <person name="Walenz B."/>
            <person name="Inman J."/>
            <person name="Schobel S."/>
            <person name="Galinsky K."/>
            <person name="Amedeo P."/>
            <person name="Strausberg R."/>
        </authorList>
    </citation>
    <scope>NUCLEOTIDE SEQUENCE</scope>
    <source>
        <strain evidence="2">USDA</strain>
    </source>
</reference>
<dbReference type="AlphaFoldDB" id="E0VRN5"/>
<protein>
    <submittedName>
        <fullName evidence="2 3">Uncharacterized protein</fullName>
    </submittedName>
</protein>
<dbReference type="HOGENOM" id="CLU_1268288_0_0_1"/>
<dbReference type="InParanoid" id="E0VRN5"/>
<dbReference type="EMBL" id="AAZO01004698">
    <property type="status" value="NOT_ANNOTATED_CDS"/>
    <property type="molecule type" value="Genomic_DNA"/>
</dbReference>
<dbReference type="RefSeq" id="XP_002428779.1">
    <property type="nucleotide sequence ID" value="XM_002428734.1"/>
</dbReference>
<organism>
    <name type="scientific">Pediculus humanus subsp. corporis</name>
    <name type="common">Body louse</name>
    <dbReference type="NCBI Taxonomy" id="121224"/>
    <lineage>
        <taxon>Eukaryota</taxon>
        <taxon>Metazoa</taxon>
        <taxon>Ecdysozoa</taxon>
        <taxon>Arthropoda</taxon>
        <taxon>Hexapoda</taxon>
        <taxon>Insecta</taxon>
        <taxon>Pterygota</taxon>
        <taxon>Neoptera</taxon>
        <taxon>Paraneoptera</taxon>
        <taxon>Psocodea</taxon>
        <taxon>Troctomorpha</taxon>
        <taxon>Phthiraptera</taxon>
        <taxon>Anoplura</taxon>
        <taxon>Pediculidae</taxon>
        <taxon>Pediculus</taxon>
    </lineage>
</organism>
<proteinExistence type="predicted"/>
<reference evidence="2" key="2">
    <citation type="submission" date="2007-04" db="EMBL/GenBank/DDBJ databases">
        <title>The genome of the human body louse.</title>
        <authorList>
            <consortium name="The Human Body Louse Genome Consortium"/>
            <person name="Kirkness E."/>
            <person name="Walenz B."/>
            <person name="Hass B."/>
            <person name="Bruggner R."/>
            <person name="Strausberg R."/>
        </authorList>
    </citation>
    <scope>NUCLEOTIDE SEQUENCE</scope>
    <source>
        <strain evidence="2">USDA</strain>
    </source>
</reference>
<dbReference type="Proteomes" id="UP000009046">
    <property type="component" value="Unassembled WGS sequence"/>
</dbReference>
<reference evidence="3" key="3">
    <citation type="submission" date="2021-02" db="UniProtKB">
        <authorList>
            <consortium name="EnsemblMetazoa"/>
        </authorList>
    </citation>
    <scope>IDENTIFICATION</scope>
    <source>
        <strain evidence="3">USDA</strain>
    </source>
</reference>
<evidence type="ECO:0000256" key="1">
    <source>
        <dbReference type="SAM" id="MobiDB-lite"/>
    </source>
</evidence>
<accession>E0VRN5</accession>
<dbReference type="KEGG" id="phu:Phum_PHUM400370"/>
<evidence type="ECO:0000313" key="2">
    <source>
        <dbReference type="EMBL" id="EEB16041.1"/>
    </source>
</evidence>
<evidence type="ECO:0000313" key="4">
    <source>
        <dbReference type="Proteomes" id="UP000009046"/>
    </source>
</evidence>
<dbReference type="EMBL" id="DS235478">
    <property type="protein sequence ID" value="EEB16041.1"/>
    <property type="molecule type" value="Genomic_DNA"/>
</dbReference>
<gene>
    <name evidence="3" type="primary">8237956</name>
    <name evidence="2" type="ORF">Phum_PHUM400370</name>
</gene>
<name>E0VRN5_PEDHC</name>
<keyword evidence="4" id="KW-1185">Reference proteome</keyword>